<feature type="binding site" evidence="5">
    <location>
        <position position="231"/>
    </location>
    <ligand>
        <name>L-ornithine</name>
        <dbReference type="ChEBI" id="CHEBI:46911"/>
    </ligand>
</feature>
<dbReference type="NCBIfam" id="TIGR00658">
    <property type="entry name" value="orni_carb_tr"/>
    <property type="match status" value="1"/>
</dbReference>
<proteinExistence type="inferred from homology"/>
<dbReference type="PANTHER" id="PTHR45753">
    <property type="entry name" value="ORNITHINE CARBAMOYLTRANSFERASE, MITOCHONDRIAL"/>
    <property type="match status" value="1"/>
</dbReference>
<evidence type="ECO:0000313" key="8">
    <source>
        <dbReference type="EMBL" id="PSN83138.1"/>
    </source>
</evidence>
<evidence type="ECO:0000256" key="3">
    <source>
        <dbReference type="ARBA" id="ARBA00022679"/>
    </source>
</evidence>
<comment type="caution">
    <text evidence="8">The sequence shown here is derived from an EMBL/GenBank/DDBJ whole genome shotgun (WGS) entry which is preliminary data.</text>
</comment>
<accession>A0A2R6A9X8</accession>
<evidence type="ECO:0000256" key="5">
    <source>
        <dbReference type="HAMAP-Rule" id="MF_01109"/>
    </source>
</evidence>
<dbReference type="InterPro" id="IPR006130">
    <property type="entry name" value="Asp/Orn_carbamoylTrfase"/>
</dbReference>
<gene>
    <name evidence="8" type="ORF">B9Q01_05785</name>
</gene>
<dbReference type="PROSITE" id="PS00097">
    <property type="entry name" value="CARBAMOYLTRANSFERASE"/>
    <property type="match status" value="1"/>
</dbReference>
<comment type="subcellular location">
    <subcellularLocation>
        <location evidence="5">Cytoplasm</location>
    </subcellularLocation>
</comment>
<dbReference type="GO" id="GO:0016597">
    <property type="term" value="F:amino acid binding"/>
    <property type="evidence" value="ECO:0007669"/>
    <property type="project" value="InterPro"/>
</dbReference>
<feature type="binding site" evidence="5">
    <location>
        <begin position="136"/>
        <end position="139"/>
    </location>
    <ligand>
        <name>carbamoyl phosphate</name>
        <dbReference type="ChEBI" id="CHEBI:58228"/>
    </ligand>
</feature>
<name>A0A2R6A9X8_9ARCH</name>
<dbReference type="EMBL" id="NEXC01000035">
    <property type="protein sequence ID" value="PSN83138.1"/>
    <property type="molecule type" value="Genomic_DNA"/>
</dbReference>
<reference evidence="8 9" key="1">
    <citation type="submission" date="2017-04" db="EMBL/GenBank/DDBJ databases">
        <title>Novel microbial lineages endemic to geothermal iron-oxide mats fill important gaps in the evolutionary history of Archaea.</title>
        <authorList>
            <person name="Jay Z.J."/>
            <person name="Beam J.P."/>
            <person name="Dlakic M."/>
            <person name="Rusch D.B."/>
            <person name="Kozubal M.A."/>
            <person name="Inskeep W.P."/>
        </authorList>
    </citation>
    <scope>NUCLEOTIDE SEQUENCE [LARGE SCALE GENOMIC DNA]</scope>
    <source>
        <strain evidence="8">OSP_D</strain>
    </source>
</reference>
<dbReference type="InterPro" id="IPR036901">
    <property type="entry name" value="Asp/Orn_carbamoylTrfase_sf"/>
</dbReference>
<feature type="binding site" evidence="5">
    <location>
        <position position="109"/>
    </location>
    <ligand>
        <name>carbamoyl phosphate</name>
        <dbReference type="ChEBI" id="CHEBI:58228"/>
    </ligand>
</feature>
<dbReference type="AlphaFoldDB" id="A0A2R6A9X8"/>
<sequence>MRVNLLTGRSIISVDDLTSEEFEGLLELALRVKRSIKAGLFSLEKEGKSVALLFQKPSTRTRLSLEVACNMLKMHPIALNWNELQLSRGEPLSDTARVFGKMVHCVAARVFSHDDLYTFRDYAKIPIINALSDKEHPLQALADFMTIKEKFGDFKKVKIAYVGDGNNVANSLILATAKVGAYISVATPLNLKPSPDIVARAKIEARKTGAKIEIDTNPQKAVESADVVYTDVWVSMGQEAEASSKIELLKGYQVNDQLFALAKPEAYFMHCLPAHRGQEVTESVIDGPRSIVFEQAENRLYTTIAVFYSVL</sequence>
<feature type="binding site" evidence="5">
    <location>
        <begin position="235"/>
        <end position="236"/>
    </location>
    <ligand>
        <name>L-ornithine</name>
        <dbReference type="ChEBI" id="CHEBI:46911"/>
    </ligand>
</feature>
<dbReference type="InterPro" id="IPR006131">
    <property type="entry name" value="Asp_carbamoyltransf_Asp/Orn-bd"/>
</dbReference>
<dbReference type="Gene3D" id="3.40.50.1370">
    <property type="entry name" value="Aspartate/ornithine carbamoyltransferase"/>
    <property type="match status" value="2"/>
</dbReference>
<comment type="catalytic activity">
    <reaction evidence="4 5">
        <text>carbamoyl phosphate + L-ornithine = L-citrulline + phosphate + H(+)</text>
        <dbReference type="Rhea" id="RHEA:19513"/>
        <dbReference type="ChEBI" id="CHEBI:15378"/>
        <dbReference type="ChEBI" id="CHEBI:43474"/>
        <dbReference type="ChEBI" id="CHEBI:46911"/>
        <dbReference type="ChEBI" id="CHEBI:57743"/>
        <dbReference type="ChEBI" id="CHEBI:58228"/>
        <dbReference type="EC" id="2.1.3.3"/>
    </reaction>
</comment>
<dbReference type="Proteomes" id="UP000240880">
    <property type="component" value="Unassembled WGS sequence"/>
</dbReference>
<dbReference type="Pfam" id="PF02729">
    <property type="entry name" value="OTCace_N"/>
    <property type="match status" value="1"/>
</dbReference>
<dbReference type="HAMAP" id="MF_01109">
    <property type="entry name" value="OTCase"/>
    <property type="match status" value="1"/>
</dbReference>
<dbReference type="FunFam" id="3.40.50.1370:FF:000008">
    <property type="entry name" value="Ornithine carbamoyltransferase"/>
    <property type="match status" value="1"/>
</dbReference>
<dbReference type="GO" id="GO:0019240">
    <property type="term" value="P:citrulline biosynthetic process"/>
    <property type="evidence" value="ECO:0007669"/>
    <property type="project" value="TreeGrafter"/>
</dbReference>
<feature type="binding site" evidence="5">
    <location>
        <position position="167"/>
    </location>
    <ligand>
        <name>L-ornithine</name>
        <dbReference type="ChEBI" id="CHEBI:46911"/>
    </ligand>
</feature>
<protein>
    <recommendedName>
        <fullName evidence="2 5">Ornithine carbamoyltransferase</fullName>
        <shortName evidence="5">OTCase</shortName>
        <ecNumber evidence="2 5">2.1.3.3</ecNumber>
    </recommendedName>
</protein>
<dbReference type="PRINTS" id="PR00102">
    <property type="entry name" value="OTCASE"/>
</dbReference>
<feature type="binding site" evidence="5">
    <location>
        <begin position="58"/>
        <end position="61"/>
    </location>
    <ligand>
        <name>carbamoyl phosphate</name>
        <dbReference type="ChEBI" id="CHEBI:58228"/>
    </ligand>
</feature>
<keyword evidence="5" id="KW-0963">Cytoplasm</keyword>
<feature type="binding site" evidence="5">
    <location>
        <begin position="271"/>
        <end position="272"/>
    </location>
    <ligand>
        <name>carbamoyl phosphate</name>
        <dbReference type="ChEBI" id="CHEBI:58228"/>
    </ligand>
</feature>
<feature type="domain" description="Aspartate/ornithine carbamoyltransferase carbamoyl-P binding" evidence="7">
    <location>
        <begin position="9"/>
        <end position="149"/>
    </location>
</feature>
<dbReference type="NCBIfam" id="NF001986">
    <property type="entry name" value="PRK00779.1"/>
    <property type="match status" value="1"/>
</dbReference>
<dbReference type="GO" id="GO:0042450">
    <property type="term" value="P:L-arginine biosynthetic process via ornithine"/>
    <property type="evidence" value="ECO:0007669"/>
    <property type="project" value="UniProtKB-UniRule"/>
</dbReference>
<evidence type="ECO:0000256" key="4">
    <source>
        <dbReference type="ARBA" id="ARBA00048772"/>
    </source>
</evidence>
<dbReference type="GO" id="GO:0005737">
    <property type="term" value="C:cytoplasm"/>
    <property type="evidence" value="ECO:0007669"/>
    <property type="project" value="UniProtKB-SubCell"/>
</dbReference>
<dbReference type="Pfam" id="PF00185">
    <property type="entry name" value="OTCace"/>
    <property type="match status" value="1"/>
</dbReference>
<evidence type="ECO:0000256" key="1">
    <source>
        <dbReference type="ARBA" id="ARBA00007805"/>
    </source>
</evidence>
<evidence type="ECO:0000313" key="9">
    <source>
        <dbReference type="Proteomes" id="UP000240880"/>
    </source>
</evidence>
<dbReference type="PRINTS" id="PR00100">
    <property type="entry name" value="AOTCASE"/>
</dbReference>
<dbReference type="InterPro" id="IPR024904">
    <property type="entry name" value="OTCase_ArgI"/>
</dbReference>
<evidence type="ECO:0000259" key="7">
    <source>
        <dbReference type="Pfam" id="PF02729"/>
    </source>
</evidence>
<evidence type="ECO:0000256" key="2">
    <source>
        <dbReference type="ARBA" id="ARBA00013007"/>
    </source>
</evidence>
<dbReference type="InterPro" id="IPR002292">
    <property type="entry name" value="Orn/put_carbamltrans"/>
</dbReference>
<organism evidence="8 9">
    <name type="scientific">Candidatus Marsarchaeota G1 archaeon OSP_D</name>
    <dbReference type="NCBI Taxonomy" id="1978155"/>
    <lineage>
        <taxon>Archaea</taxon>
        <taxon>Candidatus Marsarchaeota</taxon>
        <taxon>Candidatus Marsarchaeota group 1</taxon>
    </lineage>
</organism>
<keyword evidence="3 5" id="KW-0808">Transferase</keyword>
<dbReference type="GO" id="GO:0004585">
    <property type="term" value="F:ornithine carbamoyltransferase activity"/>
    <property type="evidence" value="ECO:0007669"/>
    <property type="project" value="UniProtKB-UniRule"/>
</dbReference>
<feature type="binding site" evidence="5">
    <location>
        <position position="299"/>
    </location>
    <ligand>
        <name>carbamoyl phosphate</name>
        <dbReference type="ChEBI" id="CHEBI:58228"/>
    </ligand>
</feature>
<feature type="binding site" evidence="5">
    <location>
        <position position="85"/>
    </location>
    <ligand>
        <name>carbamoyl phosphate</name>
        <dbReference type="ChEBI" id="CHEBI:58228"/>
    </ligand>
</feature>
<dbReference type="InterPro" id="IPR006132">
    <property type="entry name" value="Asp/Orn_carbamoyltranf_P-bd"/>
</dbReference>
<dbReference type="PANTHER" id="PTHR45753:SF3">
    <property type="entry name" value="ORNITHINE TRANSCARBAMYLASE, MITOCHONDRIAL"/>
    <property type="match status" value="1"/>
</dbReference>
<evidence type="ECO:0000259" key="6">
    <source>
        <dbReference type="Pfam" id="PF00185"/>
    </source>
</evidence>
<dbReference type="SUPFAM" id="SSF53671">
    <property type="entry name" value="Aspartate/ornithine carbamoyltransferase"/>
    <property type="match status" value="1"/>
</dbReference>
<dbReference type="EC" id="2.1.3.3" evidence="2 5"/>
<feature type="domain" description="Aspartate/ornithine carbamoyltransferase Asp/Orn-binding" evidence="6">
    <location>
        <begin position="156"/>
        <end position="309"/>
    </location>
</feature>
<comment type="similarity">
    <text evidence="1 5">Belongs to the aspartate/ornithine carbamoyltransferase superfamily. OTCase family.</text>
</comment>